<dbReference type="InterPro" id="IPR014722">
    <property type="entry name" value="Rib_uL2_dom2"/>
</dbReference>
<evidence type="ECO:0000313" key="2">
    <source>
        <dbReference type="EMBL" id="AAT09058.1"/>
    </source>
</evidence>
<keyword evidence="2" id="KW-0396">Initiation factor</keyword>
<dbReference type="Pfam" id="PF21485">
    <property type="entry name" value="IF5A-like_N"/>
    <property type="match status" value="1"/>
</dbReference>
<dbReference type="EMBL" id="AY542966">
    <property type="protein sequence ID" value="AAT09058.1"/>
    <property type="molecule type" value="mRNA"/>
</dbReference>
<dbReference type="GO" id="GO:0043022">
    <property type="term" value="F:ribosome binding"/>
    <property type="evidence" value="ECO:0007669"/>
    <property type="project" value="InterPro"/>
</dbReference>
<dbReference type="GO" id="GO:0003746">
    <property type="term" value="F:translation elongation factor activity"/>
    <property type="evidence" value="ECO:0007669"/>
    <property type="project" value="InterPro"/>
</dbReference>
<dbReference type="GO" id="GO:0003743">
    <property type="term" value="F:translation initiation factor activity"/>
    <property type="evidence" value="ECO:0007669"/>
    <property type="project" value="UniProtKB-KW"/>
</dbReference>
<dbReference type="OMA" id="WEHTIAK"/>
<dbReference type="InterPro" id="IPR008991">
    <property type="entry name" value="Translation_prot_SH3-like_sf"/>
</dbReference>
<proteinExistence type="evidence at transcript level"/>
<name>Q5YEV5_BIGNA</name>
<dbReference type="HOGENOM" id="CLU_1550381_0_0_1"/>
<dbReference type="Gene3D" id="2.30.30.30">
    <property type="match status" value="1"/>
</dbReference>
<dbReference type="PANTHER" id="PTHR11673">
    <property type="entry name" value="TRANSLATION INITIATION FACTOR 5A FAMILY MEMBER"/>
    <property type="match status" value="1"/>
</dbReference>
<gene>
    <name evidence="2" type="primary">eIF-5A</name>
</gene>
<dbReference type="AlphaFoldDB" id="Q5YEV5"/>
<sequence length="173" mass="19563">MDQKEVEGLTGIEGSHVKPGTYLMLKGRPTSVVKATFAKPGKHGHVKCNIVAKDLLKVDKKYQHMCPGHDNIYQPVVKKYDLVLSYPEYEDSTETDVSALVCMEDDDSKTDEITLIFQADQPTYVQAVKLFKEIEENDEDKEVILSIVQCTVGDNKFKWEHTIAKVTTREAKN</sequence>
<dbReference type="GO" id="GO:0045901">
    <property type="term" value="P:positive regulation of translational elongation"/>
    <property type="evidence" value="ECO:0007669"/>
    <property type="project" value="InterPro"/>
</dbReference>
<reference evidence="2" key="1">
    <citation type="journal article" date="2004" name="J. Eukaryot. Microbiol.">
        <title>Plastid-targeting peptides from the chlorarachniophyte Bigelowiella natans.</title>
        <authorList>
            <person name="Rogers M.B."/>
            <person name="Archibald J.M."/>
            <person name="Field M.A."/>
            <person name="Li C."/>
            <person name="Striepen B."/>
            <person name="Keeling P.J."/>
        </authorList>
    </citation>
    <scope>NUCLEOTIDE SEQUENCE</scope>
</reference>
<feature type="domain" description="Translation initiation factor 5A-like N-terminal" evidence="1">
    <location>
        <begin position="12"/>
        <end position="68"/>
    </location>
</feature>
<evidence type="ECO:0000259" key="1">
    <source>
        <dbReference type="Pfam" id="PF21485"/>
    </source>
</evidence>
<dbReference type="InterPro" id="IPR001884">
    <property type="entry name" value="IF5A-like"/>
</dbReference>
<protein>
    <submittedName>
        <fullName evidence="2">Translation initiation factor 5A</fullName>
    </submittedName>
</protein>
<dbReference type="SUPFAM" id="SSF50104">
    <property type="entry name" value="Translation proteins SH3-like domain"/>
    <property type="match status" value="1"/>
</dbReference>
<accession>Q5YEV5</accession>
<dbReference type="InterPro" id="IPR048670">
    <property type="entry name" value="IF5A-like_N"/>
</dbReference>
<keyword evidence="2" id="KW-0648">Protein biosynthesis</keyword>
<organism evidence="2">
    <name type="scientific">Bigelowiella natans</name>
    <name type="common">Pedinomonas minutissima</name>
    <name type="synonym">Chlorarachnion sp. (strain CCMP621)</name>
    <dbReference type="NCBI Taxonomy" id="227086"/>
    <lineage>
        <taxon>Eukaryota</taxon>
        <taxon>Sar</taxon>
        <taxon>Rhizaria</taxon>
        <taxon>Cercozoa</taxon>
        <taxon>Chlorarachniophyceae</taxon>
        <taxon>Bigelowiella</taxon>
    </lineage>
</organism>
<dbReference type="GO" id="GO:0003723">
    <property type="term" value="F:RNA binding"/>
    <property type="evidence" value="ECO:0007669"/>
    <property type="project" value="InterPro"/>
</dbReference>